<protein>
    <submittedName>
        <fullName evidence="5">Relaxase/Mobilization nuclease domain protein</fullName>
    </submittedName>
</protein>
<feature type="domain" description="Large polyvalent protein-associated" evidence="3">
    <location>
        <begin position="507"/>
        <end position="587"/>
    </location>
</feature>
<feature type="compositionally biased region" description="Basic and acidic residues" evidence="1">
    <location>
        <begin position="592"/>
        <end position="612"/>
    </location>
</feature>
<dbReference type="AlphaFoldDB" id="A0A554XH27"/>
<feature type="region of interest" description="Disordered" evidence="1">
    <location>
        <begin position="590"/>
        <end position="612"/>
    </location>
</feature>
<dbReference type="Pfam" id="PF18821">
    <property type="entry name" value="LPD7"/>
    <property type="match status" value="1"/>
</dbReference>
<dbReference type="EMBL" id="VJON01000010">
    <property type="protein sequence ID" value="TSE35122.1"/>
    <property type="molecule type" value="Genomic_DNA"/>
</dbReference>
<sequence>MLAKVIAQKKRYRSARAVVDYIASPDEERTAELLDGAPEDARALIAYAAREGVSTAGVSNTLARAGLIDPLAQQRLIARFFDEIVQRVRERGVAADQPLYHVVVAWQPGEIPTEQQAHDAARHTLKRLGMQRTAACWVLHRDKAHHHLHIVAIKYDATTLECLGPPKRDYLILDRTMREIELAQGWKHSPGPHVVRDGRIVRATRERIERAAGPEASVEKARGLPGIVDFCRTTGIDKALVNAQSWSELHTIAGKAGLVIEPHKGGLVFKAGGIDGAWAVKASAVHQQLSLKQLESRLGTFEPAPSSLPAAPVPAVRCTFASFQAAAARGEEWAAREQPAHATKRDPVARAAAREARAAARRELFERFREHKKSAPAGRREAIARAKARHAQERADLIAAGDVPPQALQLLRTKQRAEIDAIKAQFSGRWRDFLEMQARAGDEAAIAALRGIRYRERRKLKSAEKDQEPGFDGENLGPDKPPAQAVGGIEGDERTFTLATATIQVSRDNTEVLLFDNDGALRVKDAGQRVTLASEFDDEAMIVALDIAADRFGGEVFITGDRDFRERAAKLCRERGIRVANLDLIEYNEPAQQHERSHEHGRTGTRGLDIER</sequence>
<evidence type="ECO:0000259" key="2">
    <source>
        <dbReference type="Pfam" id="PF03432"/>
    </source>
</evidence>
<accession>A0A554XH27</accession>
<evidence type="ECO:0000313" key="5">
    <source>
        <dbReference type="EMBL" id="TSE35122.1"/>
    </source>
</evidence>
<feature type="region of interest" description="Disordered" evidence="1">
    <location>
        <begin position="460"/>
        <end position="483"/>
    </location>
</feature>
<name>A0A554XH27_9BURK</name>
<dbReference type="NCBIfam" id="NF041893">
    <property type="entry name" value="TraI_MobP_relax"/>
    <property type="match status" value="1"/>
</dbReference>
<dbReference type="InterPro" id="IPR005094">
    <property type="entry name" value="Endonuclease_MobA/VirD2"/>
</dbReference>
<feature type="domain" description="MobA/VirD2-like nuclease" evidence="2">
    <location>
        <begin position="90"/>
        <end position="186"/>
    </location>
</feature>
<evidence type="ECO:0000256" key="1">
    <source>
        <dbReference type="SAM" id="MobiDB-lite"/>
    </source>
</evidence>
<gene>
    <name evidence="5" type="ORF">Tchar_00911</name>
</gene>
<dbReference type="Pfam" id="PF03432">
    <property type="entry name" value="Relaxase"/>
    <property type="match status" value="1"/>
</dbReference>
<organism evidence="5 6">
    <name type="scientific">Tepidimonas charontis</name>
    <dbReference type="NCBI Taxonomy" id="2267262"/>
    <lineage>
        <taxon>Bacteria</taxon>
        <taxon>Pseudomonadati</taxon>
        <taxon>Pseudomonadota</taxon>
        <taxon>Betaproteobacteria</taxon>
        <taxon>Burkholderiales</taxon>
        <taxon>Tepidimonas</taxon>
    </lineage>
</organism>
<dbReference type="OrthoDB" id="279005at2"/>
<dbReference type="Proteomes" id="UP000318294">
    <property type="component" value="Unassembled WGS sequence"/>
</dbReference>
<evidence type="ECO:0000313" key="6">
    <source>
        <dbReference type="Proteomes" id="UP000318294"/>
    </source>
</evidence>
<proteinExistence type="predicted"/>
<dbReference type="RefSeq" id="WP_144327901.1">
    <property type="nucleotide sequence ID" value="NZ_VJON01000010.1"/>
</dbReference>
<reference evidence="5 6" key="1">
    <citation type="submission" date="2019-07" db="EMBL/GenBank/DDBJ databases">
        <title>Tepidimonas charontis SPSP-6 draft genome.</title>
        <authorList>
            <person name="Da Costa M.S."/>
            <person name="Froufe H.J.C."/>
            <person name="Egas C."/>
            <person name="Albuquerque L."/>
        </authorList>
    </citation>
    <scope>NUCLEOTIDE SEQUENCE [LARGE SCALE GENOMIC DNA]</scope>
    <source>
        <strain evidence="5 6">SPSP-6</strain>
    </source>
</reference>
<dbReference type="InterPro" id="IPR040677">
    <property type="entry name" value="LPD7"/>
</dbReference>
<feature type="domain" description="TraI-like middle" evidence="4">
    <location>
        <begin position="217"/>
        <end position="304"/>
    </location>
</feature>
<evidence type="ECO:0000259" key="3">
    <source>
        <dbReference type="Pfam" id="PF18821"/>
    </source>
</evidence>
<dbReference type="InterPro" id="IPR054462">
    <property type="entry name" value="TraI_M"/>
</dbReference>
<evidence type="ECO:0000259" key="4">
    <source>
        <dbReference type="Pfam" id="PF22863"/>
    </source>
</evidence>
<comment type="caution">
    <text evidence="5">The sequence shown here is derived from an EMBL/GenBank/DDBJ whole genome shotgun (WGS) entry which is preliminary data.</text>
</comment>
<keyword evidence="6" id="KW-1185">Reference proteome</keyword>
<dbReference type="InterPro" id="IPR049751">
    <property type="entry name" value="TraI/MobA_relaxases"/>
</dbReference>
<dbReference type="Pfam" id="PF22863">
    <property type="entry name" value="TraI_middle"/>
    <property type="match status" value="1"/>
</dbReference>